<feature type="signal peptide" evidence="1">
    <location>
        <begin position="1"/>
        <end position="31"/>
    </location>
</feature>
<dbReference type="Gene3D" id="2.60.120.260">
    <property type="entry name" value="Galactose-binding domain-like"/>
    <property type="match status" value="1"/>
</dbReference>
<dbReference type="KEGG" id="cheb:HH215_34270"/>
<evidence type="ECO:0000259" key="2">
    <source>
        <dbReference type="PROSITE" id="PS51910"/>
    </source>
</evidence>
<dbReference type="SUPFAM" id="SSF51445">
    <property type="entry name" value="(Trans)glycosidases"/>
    <property type="match status" value="1"/>
</dbReference>
<dbReference type="GO" id="GO:0016787">
    <property type="term" value="F:hydrolase activity"/>
    <property type="evidence" value="ECO:0007669"/>
    <property type="project" value="UniProtKB-KW"/>
</dbReference>
<evidence type="ECO:0000313" key="4">
    <source>
        <dbReference type="Proteomes" id="UP000502248"/>
    </source>
</evidence>
<dbReference type="PROSITE" id="PS51910">
    <property type="entry name" value="GH18_2"/>
    <property type="match status" value="1"/>
</dbReference>
<dbReference type="AlphaFoldDB" id="A0A7Z2VRB9"/>
<gene>
    <name evidence="3" type="ORF">HH215_34270</name>
</gene>
<reference evidence="3 4" key="1">
    <citation type="submission" date="2020-04" db="EMBL/GenBank/DDBJ databases">
        <title>Genome sequencing of novel species.</title>
        <authorList>
            <person name="Heo J."/>
            <person name="Kim S.-J."/>
            <person name="Kim J.-S."/>
            <person name="Hong S.-B."/>
            <person name="Kwon S.-W."/>
        </authorList>
    </citation>
    <scope>NUCLEOTIDE SEQUENCE [LARGE SCALE GENOMIC DNA]</scope>
    <source>
        <strain evidence="3 4">MFER-1</strain>
    </source>
</reference>
<dbReference type="InterPro" id="IPR001223">
    <property type="entry name" value="Glyco_hydro18_cat"/>
</dbReference>
<protein>
    <submittedName>
        <fullName evidence="3">Glycoside hydrolase family 18 protein</fullName>
    </submittedName>
</protein>
<dbReference type="Proteomes" id="UP000502248">
    <property type="component" value="Chromosome"/>
</dbReference>
<dbReference type="Gene3D" id="3.20.20.80">
    <property type="entry name" value="Glycosidases"/>
    <property type="match status" value="1"/>
</dbReference>
<dbReference type="SUPFAM" id="SSF49785">
    <property type="entry name" value="Galactose-binding domain-like"/>
    <property type="match status" value="1"/>
</dbReference>
<dbReference type="InterPro" id="IPR017853">
    <property type="entry name" value="GH"/>
</dbReference>
<dbReference type="GO" id="GO:0005975">
    <property type="term" value="P:carbohydrate metabolic process"/>
    <property type="evidence" value="ECO:0007669"/>
    <property type="project" value="InterPro"/>
</dbReference>
<name>A0A7Z2VRB9_9BACL</name>
<feature type="domain" description="GH18" evidence="2">
    <location>
        <begin position="187"/>
        <end position="501"/>
    </location>
</feature>
<dbReference type="Pfam" id="PF00704">
    <property type="entry name" value="Glyco_hydro_18"/>
    <property type="match status" value="1"/>
</dbReference>
<proteinExistence type="predicted"/>
<dbReference type="RefSeq" id="WP_169284005.1">
    <property type="nucleotide sequence ID" value="NZ_CP051680.1"/>
</dbReference>
<evidence type="ECO:0000256" key="1">
    <source>
        <dbReference type="SAM" id="SignalP"/>
    </source>
</evidence>
<keyword evidence="4" id="KW-1185">Reference proteome</keyword>
<keyword evidence="3" id="KW-0378">Hydrolase</keyword>
<organism evidence="3 4">
    <name type="scientific">Cohnella herbarum</name>
    <dbReference type="NCBI Taxonomy" id="2728023"/>
    <lineage>
        <taxon>Bacteria</taxon>
        <taxon>Bacillati</taxon>
        <taxon>Bacillota</taxon>
        <taxon>Bacilli</taxon>
        <taxon>Bacillales</taxon>
        <taxon>Paenibacillaceae</taxon>
        <taxon>Cohnella</taxon>
    </lineage>
</organism>
<accession>A0A7Z2VRB9</accession>
<feature type="chain" id="PRO_5031350782" evidence="1">
    <location>
        <begin position="32"/>
        <end position="501"/>
    </location>
</feature>
<sequence length="501" mass="54774">MSKLSFKPLLIAAMALMLVSTSLIGIRPAQAATQNVAAGKTPSSNATLTNALRSTDGLSNDSNLFTEAGSGKKYIQIDFGASYYLNKIAIWHYFADSRTYKDVIVKLSDSSAFSSSVTIFNNDADNSSGQGAGTDAEYAESAAGKKISFNPVKARYLRIYSNGSSVNAYNHYVEVEAWTVDNANRSNNVTFTNPEWVMAPQTDAFIQNVIGKMNAYKIKYQMIDVGFFDKDAATGQFEDTLGQQIDGTMSWYAYDELQNWVDKSRQYAPGMKLIGVVNGNKWLHVQALPFTDRNNVLHTPSVSKSDMHDAIAAHCAFLVNYYGLDGINLDFEPVTAGTPSSDYRELIQKVRTAIGPNKNLSIDGNPFAAYMPDNEIAQFGALLDMIVMMDYDTADLASAPYPSNPSTTNETNYKLAIKENIKRISSALPASCSLIPLGPGKYSLSDSHQAYENAQSHSIAINDAIMEGARVAGSGVWWFDGSMNDATETQRFADYWINGTP</sequence>
<keyword evidence="1" id="KW-0732">Signal</keyword>
<evidence type="ECO:0000313" key="3">
    <source>
        <dbReference type="EMBL" id="QJD87763.1"/>
    </source>
</evidence>
<dbReference type="InterPro" id="IPR008979">
    <property type="entry name" value="Galactose-bd-like_sf"/>
</dbReference>
<dbReference type="EMBL" id="CP051680">
    <property type="protein sequence ID" value="QJD87763.1"/>
    <property type="molecule type" value="Genomic_DNA"/>
</dbReference>